<dbReference type="EMBL" id="CM044701">
    <property type="protein sequence ID" value="KAI5683974.1"/>
    <property type="molecule type" value="Genomic_DNA"/>
</dbReference>
<comment type="caution">
    <text evidence="1">The sequence shown here is derived from an EMBL/GenBank/DDBJ whole genome shotgun (WGS) entry which is preliminary data.</text>
</comment>
<name>A0ACC0CG93_CATRO</name>
<reference evidence="2" key="1">
    <citation type="journal article" date="2023" name="Nat. Plants">
        <title>Single-cell RNA sequencing provides a high-resolution roadmap for understanding the multicellular compartmentation of specialized metabolism.</title>
        <authorList>
            <person name="Sun S."/>
            <person name="Shen X."/>
            <person name="Li Y."/>
            <person name="Li Y."/>
            <person name="Wang S."/>
            <person name="Li R."/>
            <person name="Zhang H."/>
            <person name="Shen G."/>
            <person name="Guo B."/>
            <person name="Wei J."/>
            <person name="Xu J."/>
            <person name="St-Pierre B."/>
            <person name="Chen S."/>
            <person name="Sun C."/>
        </authorList>
    </citation>
    <scope>NUCLEOTIDE SEQUENCE [LARGE SCALE GENOMIC DNA]</scope>
</reference>
<evidence type="ECO:0000313" key="1">
    <source>
        <dbReference type="EMBL" id="KAI5683974.1"/>
    </source>
</evidence>
<gene>
    <name evidence="1" type="ORF">M9H77_05202</name>
</gene>
<protein>
    <submittedName>
        <fullName evidence="1">Uncharacterized protein</fullName>
    </submittedName>
</protein>
<organism evidence="1 2">
    <name type="scientific">Catharanthus roseus</name>
    <name type="common">Madagascar periwinkle</name>
    <name type="synonym">Vinca rosea</name>
    <dbReference type="NCBI Taxonomy" id="4058"/>
    <lineage>
        <taxon>Eukaryota</taxon>
        <taxon>Viridiplantae</taxon>
        <taxon>Streptophyta</taxon>
        <taxon>Embryophyta</taxon>
        <taxon>Tracheophyta</taxon>
        <taxon>Spermatophyta</taxon>
        <taxon>Magnoliopsida</taxon>
        <taxon>eudicotyledons</taxon>
        <taxon>Gunneridae</taxon>
        <taxon>Pentapetalae</taxon>
        <taxon>asterids</taxon>
        <taxon>lamiids</taxon>
        <taxon>Gentianales</taxon>
        <taxon>Apocynaceae</taxon>
        <taxon>Rauvolfioideae</taxon>
        <taxon>Vinceae</taxon>
        <taxon>Catharanthinae</taxon>
        <taxon>Catharanthus</taxon>
    </lineage>
</organism>
<proteinExistence type="predicted"/>
<sequence>MEDTASYPTIEPSNFDLIVVGTGLPESILAAAASAAGKSVLHIDSNPYYGSHFASLNLQEFTTFLQSQSQSPNNTPAEIQPDSSSEFETVPLATRPMYSSVEIISNSPEVLDNSRKFSLELVGPKVLFCADEMMNLIVKTDIHQYMGAFQSIDGSYVFDGSNGCLRNVPDSRSAIFKDKSLSLAEKNQLMRFFKLVQGHFQSDGGEESKRISEKDLESPFVEFLSQKIGLSEKLKSIILYAIAMADYDQENKEVCKVVLKTKEGIDRLILYHSSIGRFPDAPGAMIYPIYGQGVLLESFCRRAAVKGCTYVLRMPVVGLLVHKDDTSYKGVKLASGQELFGHQLILAPSFILSPGLAHSSPGMQGVKVKVTRGICITKNPLKPEVANCLVFYPPQSLCPDQLTSVRVLQLSSNVKSSPSGMFVIYLSAVCDDVLQGKKILNVAINTLFSHPASADNKDSLVDHQNENTEVKQKPTLLWCATYIQELTTDVSDGFNSTTMPDADVQYNNLLDATRKLFQEMYPGEEFFPQSVSPEEEAVDDGEPELESKSSETLESIDNGASGIEYTS</sequence>
<keyword evidence="2" id="KW-1185">Reference proteome</keyword>
<evidence type="ECO:0000313" key="2">
    <source>
        <dbReference type="Proteomes" id="UP001060085"/>
    </source>
</evidence>
<accession>A0ACC0CG93</accession>
<dbReference type="Proteomes" id="UP001060085">
    <property type="component" value="Linkage Group LG01"/>
</dbReference>